<keyword evidence="1" id="KW-0812">Transmembrane</keyword>
<reference evidence="2" key="1">
    <citation type="journal article" date="2012" name="BMC Genomics">
        <title>Comparing the mitochondrial genomes of Wolbachia-dependent and independent filarial nematode species.</title>
        <authorList>
            <person name="McNulty S.N."/>
            <person name="Mullin A.S."/>
            <person name="Vaughan J.A."/>
            <person name="Tkach V.V."/>
            <person name="Weil G.J."/>
            <person name="Fischer P.U."/>
        </authorList>
    </citation>
    <scope>NUCLEOTIDE SEQUENCE</scope>
</reference>
<dbReference type="GeneID" id="9742159"/>
<dbReference type="AlphaFoldDB" id="E1AK23"/>
<keyword evidence="1" id="KW-0472">Membrane</keyword>
<dbReference type="CTD" id="4536"/>
<evidence type="ECO:0000313" key="2">
    <source>
        <dbReference type="EMBL" id="ADL39024.1"/>
    </source>
</evidence>
<name>E1AK23_9BILA</name>
<keyword evidence="1" id="KW-1133">Transmembrane helix</keyword>
<feature type="transmembrane region" description="Helical" evidence="1">
    <location>
        <begin position="264"/>
        <end position="280"/>
    </location>
</feature>
<geneLocation type="mitochondrion" evidence="2"/>
<dbReference type="EMBL" id="HM773029">
    <property type="protein sequence ID" value="ADL39024.1"/>
    <property type="molecule type" value="Genomic_DNA"/>
</dbReference>
<feature type="transmembrane region" description="Helical" evidence="1">
    <location>
        <begin position="202"/>
        <end position="225"/>
    </location>
</feature>
<feature type="transmembrane region" description="Helical" evidence="1">
    <location>
        <begin position="123"/>
        <end position="142"/>
    </location>
</feature>
<feature type="transmembrane region" description="Helical" evidence="1">
    <location>
        <begin position="231"/>
        <end position="252"/>
    </location>
</feature>
<protein>
    <submittedName>
        <fullName evidence="2">NADH dehydrogenase subunit 2</fullName>
    </submittedName>
</protein>
<feature type="transmembrane region" description="Helical" evidence="1">
    <location>
        <begin position="24"/>
        <end position="41"/>
    </location>
</feature>
<feature type="transmembrane region" description="Helical" evidence="1">
    <location>
        <begin position="48"/>
        <end position="65"/>
    </location>
</feature>
<feature type="transmembrane region" description="Helical" evidence="1">
    <location>
        <begin position="149"/>
        <end position="166"/>
    </location>
</feature>
<feature type="transmembrane region" description="Helical" evidence="1">
    <location>
        <begin position="172"/>
        <end position="190"/>
    </location>
</feature>
<sequence length="281" mass="34628">MFIFFVFILLVLMSFINFCLMDYIVWWSIFVICTFVFVFFVGLDNISYLINYYVVQEICGYYFLIFDKWKLQFLILLMKSGSAPFHFWLFSVVSGLKKWFILWFLVLQKLPYFPVLINFCNDFFFWFLVFGMFFCYFHFFFLRNCIDMIVISSTESFMWLLIFSIFFSNEVLFFFVFYYLIMFLIIPYVFNMSMNFLSLEMIFIFFNVPMSITFFLKIFLLFGSFDYVGFYYYYLLLLLPLMSLGIGYFFFIYSMINYNYGLKYYDYLIFFFVCINFFSIF</sequence>
<accession>E1AK23</accession>
<proteinExistence type="predicted"/>
<evidence type="ECO:0000256" key="1">
    <source>
        <dbReference type="SAM" id="Phobius"/>
    </source>
</evidence>
<organism evidence="2">
    <name type="scientific">Chandlerella quiscali</name>
    <dbReference type="NCBI Taxonomy" id="871019"/>
    <lineage>
        <taxon>Eukaryota</taxon>
        <taxon>Metazoa</taxon>
        <taxon>Ecdysozoa</taxon>
        <taxon>Nematoda</taxon>
        <taxon>Chromadorea</taxon>
        <taxon>Rhabditida</taxon>
        <taxon>Spirurina</taxon>
        <taxon>Spiruromorpha</taxon>
        <taxon>Filarioidea</taxon>
        <taxon>Onchocercidae</taxon>
        <taxon>Chandlerella</taxon>
    </lineage>
</organism>
<keyword evidence="2" id="KW-0496">Mitochondrion</keyword>
<dbReference type="RefSeq" id="YP_003875466.1">
    <property type="nucleotide sequence ID" value="NC_014486.1"/>
</dbReference>